<protein>
    <submittedName>
        <fullName evidence="1">Uncharacterized protein</fullName>
    </submittedName>
</protein>
<organism evidence="1 2">
    <name type="scientific">Bacteroides fragilis</name>
    <dbReference type="NCBI Taxonomy" id="817"/>
    <lineage>
        <taxon>Bacteria</taxon>
        <taxon>Pseudomonadati</taxon>
        <taxon>Bacteroidota</taxon>
        <taxon>Bacteroidia</taxon>
        <taxon>Bacteroidales</taxon>
        <taxon>Bacteroidaceae</taxon>
        <taxon>Bacteroides</taxon>
    </lineage>
</organism>
<evidence type="ECO:0000313" key="2">
    <source>
        <dbReference type="Proteomes" id="UP000266644"/>
    </source>
</evidence>
<dbReference type="EMBL" id="QRJE01000032">
    <property type="protein sequence ID" value="RHH07892.1"/>
    <property type="molecule type" value="Genomic_DNA"/>
</dbReference>
<dbReference type="RefSeq" id="WP_122330576.1">
    <property type="nucleotide sequence ID" value="NZ_JAQDYY010000019.1"/>
</dbReference>
<name>A0A396BSI8_BACFG</name>
<accession>A0A396BSI8</accession>
<evidence type="ECO:0000313" key="1">
    <source>
        <dbReference type="EMBL" id="RHH07892.1"/>
    </source>
</evidence>
<gene>
    <name evidence="1" type="ORF">DW228_18335</name>
</gene>
<dbReference type="AlphaFoldDB" id="A0A396BSI8"/>
<sequence>MYKRFLNNNDYLGVATSEVLAQMTRGNTERFIQAEEAAEISIVEYLSENYEIEKELAKGKYIATYDRKITFPIGVHIYWEDNLYEVIRSISGYKIPAHVFYWEEYINLNIDIDTIPRYSQFGTYHKDDIVQYNDVPFICLNENGYQFGDIRVPMVNSWIEALYSEWEPVEYALWDVVWYDGAFYTLMMLDGFDNNLTPMESDSWGAIADYDPDCNEYQLNGHEYVVYRGAVYYPEMDVNADTPVVGQNIALHDPRNYNLKKHMLRLAMYELSKLIAPNNVSIIRVKDYETSMKWLSDAAKLKLNPQIPRRLSSDDNREVMDWQLATFQTNYDPYQNPWLT</sequence>
<dbReference type="Proteomes" id="UP000266644">
    <property type="component" value="Unassembled WGS sequence"/>
</dbReference>
<proteinExistence type="predicted"/>
<comment type="caution">
    <text evidence="1">The sequence shown here is derived from an EMBL/GenBank/DDBJ whole genome shotgun (WGS) entry which is preliminary data.</text>
</comment>
<reference evidence="1 2" key="1">
    <citation type="submission" date="2018-08" db="EMBL/GenBank/DDBJ databases">
        <title>A genome reference for cultivated species of the human gut microbiota.</title>
        <authorList>
            <person name="Zou Y."/>
            <person name="Xue W."/>
            <person name="Luo G."/>
        </authorList>
    </citation>
    <scope>NUCLEOTIDE SEQUENCE [LARGE SCALE GENOMIC DNA]</scope>
    <source>
        <strain evidence="1 2">AM18-6</strain>
    </source>
</reference>